<sequence length="74" mass="7789">MSESTDVASPYSLDAIVKGIADDLVSLRRGEISIKDAEARAMLAKQYMNGVRLVINARQSLEAAAKPVAIGGGK</sequence>
<dbReference type="AlphaFoldDB" id="A0A975Q3D8"/>
<name>A0A975Q3D8_9SPHN</name>
<protein>
    <submittedName>
        <fullName evidence="1">Uncharacterized protein</fullName>
    </submittedName>
</protein>
<accession>A0A975Q3D8</accession>
<evidence type="ECO:0000313" key="2">
    <source>
        <dbReference type="Proteomes" id="UP000681425"/>
    </source>
</evidence>
<dbReference type="KEGG" id="spph:KFK14_11455"/>
<dbReference type="Proteomes" id="UP000681425">
    <property type="component" value="Chromosome"/>
</dbReference>
<keyword evidence="2" id="KW-1185">Reference proteome</keyword>
<reference evidence="1" key="1">
    <citation type="submission" date="2021-04" db="EMBL/GenBank/DDBJ databases">
        <title>Isolation of p-tert-butylphenol degrading bacteria Sphingobium phenoxybenzoativorans Tas13 from active sludge.</title>
        <authorList>
            <person name="Li Y."/>
        </authorList>
    </citation>
    <scope>NUCLEOTIDE SEQUENCE</scope>
    <source>
        <strain evidence="1">Tas13</strain>
    </source>
</reference>
<organism evidence="1 2">
    <name type="scientific">Sphingobium phenoxybenzoativorans</name>
    <dbReference type="NCBI Taxonomy" id="1592790"/>
    <lineage>
        <taxon>Bacteria</taxon>
        <taxon>Pseudomonadati</taxon>
        <taxon>Pseudomonadota</taxon>
        <taxon>Alphaproteobacteria</taxon>
        <taxon>Sphingomonadales</taxon>
        <taxon>Sphingomonadaceae</taxon>
        <taxon>Sphingobium</taxon>
    </lineage>
</organism>
<evidence type="ECO:0000313" key="1">
    <source>
        <dbReference type="EMBL" id="QUT07945.1"/>
    </source>
</evidence>
<dbReference type="RefSeq" id="WP_212610895.1">
    <property type="nucleotide sequence ID" value="NZ_CP073910.1"/>
</dbReference>
<gene>
    <name evidence="1" type="ORF">KFK14_11455</name>
</gene>
<dbReference type="EMBL" id="CP073910">
    <property type="protein sequence ID" value="QUT07945.1"/>
    <property type="molecule type" value="Genomic_DNA"/>
</dbReference>
<proteinExistence type="predicted"/>